<keyword evidence="2" id="KW-1185">Reference proteome</keyword>
<dbReference type="Proteomes" id="UP000237271">
    <property type="component" value="Unassembled WGS sequence"/>
</dbReference>
<evidence type="ECO:0000313" key="2">
    <source>
        <dbReference type="Proteomes" id="UP000237271"/>
    </source>
</evidence>
<organism evidence="1 2">
    <name type="scientific">Phytophthora palmivora</name>
    <dbReference type="NCBI Taxonomy" id="4796"/>
    <lineage>
        <taxon>Eukaryota</taxon>
        <taxon>Sar</taxon>
        <taxon>Stramenopiles</taxon>
        <taxon>Oomycota</taxon>
        <taxon>Peronosporomycetes</taxon>
        <taxon>Peronosporales</taxon>
        <taxon>Peronosporaceae</taxon>
        <taxon>Phytophthora</taxon>
    </lineage>
</organism>
<gene>
    <name evidence="1" type="ORF">PHPALM_37338</name>
</gene>
<dbReference type="OrthoDB" id="112830at2759"/>
<name>A0A2P4WXQ3_9STRA</name>
<reference evidence="1 2" key="1">
    <citation type="journal article" date="2017" name="Genome Biol. Evol.">
        <title>Phytophthora megakarya and P. palmivora, closely related causal agents of cacao black pod rot, underwent increases in genome sizes and gene numbers by different mechanisms.</title>
        <authorList>
            <person name="Ali S.S."/>
            <person name="Shao J."/>
            <person name="Lary D.J."/>
            <person name="Kronmiller B."/>
            <person name="Shen D."/>
            <person name="Strem M.D."/>
            <person name="Amoako-Attah I."/>
            <person name="Akrofi A.Y."/>
            <person name="Begoude B.A."/>
            <person name="Ten Hoopen G.M."/>
            <person name="Coulibaly K."/>
            <person name="Kebe B.I."/>
            <person name="Melnick R.L."/>
            <person name="Guiltinan M.J."/>
            <person name="Tyler B.M."/>
            <person name="Meinhardt L.W."/>
            <person name="Bailey B.A."/>
        </authorList>
    </citation>
    <scope>NUCLEOTIDE SEQUENCE [LARGE SCALE GENOMIC DNA]</scope>
    <source>
        <strain evidence="2">sbr112.9</strain>
    </source>
</reference>
<sequence length="67" mass="7654">MGEHIQIEIGQSVELQLWRNHEKLWVTRGDRWVPTVVKGLGKGRYLQITNVSNKVIILQEDVRSGSG</sequence>
<dbReference type="EMBL" id="NCKW01020375">
    <property type="protein sequence ID" value="POM58067.1"/>
    <property type="molecule type" value="Genomic_DNA"/>
</dbReference>
<evidence type="ECO:0000313" key="1">
    <source>
        <dbReference type="EMBL" id="POM58067.1"/>
    </source>
</evidence>
<comment type="caution">
    <text evidence="1">The sequence shown here is derived from an EMBL/GenBank/DDBJ whole genome shotgun (WGS) entry which is preliminary data.</text>
</comment>
<proteinExistence type="predicted"/>
<protein>
    <submittedName>
        <fullName evidence="1">Uncharacterized protein</fullName>
    </submittedName>
</protein>
<dbReference type="AlphaFoldDB" id="A0A2P4WXQ3"/>
<accession>A0A2P4WXQ3</accession>